<evidence type="ECO:0000256" key="3">
    <source>
        <dbReference type="ARBA" id="ARBA00022692"/>
    </source>
</evidence>
<accession>A0ABM7WIK4</accession>
<evidence type="ECO:0000256" key="4">
    <source>
        <dbReference type="ARBA" id="ARBA00022989"/>
    </source>
</evidence>
<keyword evidence="9" id="KW-1185">Reference proteome</keyword>
<gene>
    <name evidence="8" type="ORF">CE91St30_14450</name>
</gene>
<evidence type="ECO:0000313" key="9">
    <source>
        <dbReference type="Proteomes" id="UP001320544"/>
    </source>
</evidence>
<evidence type="ECO:0000256" key="5">
    <source>
        <dbReference type="ARBA" id="ARBA00023136"/>
    </source>
</evidence>
<dbReference type="Proteomes" id="UP001320544">
    <property type="component" value="Chromosome"/>
</dbReference>
<feature type="transmembrane region" description="Helical" evidence="6">
    <location>
        <begin position="72"/>
        <end position="89"/>
    </location>
</feature>
<evidence type="ECO:0000256" key="1">
    <source>
        <dbReference type="ARBA" id="ARBA00004651"/>
    </source>
</evidence>
<evidence type="ECO:0000259" key="7">
    <source>
        <dbReference type="PROSITE" id="PS50850"/>
    </source>
</evidence>
<feature type="transmembrane region" description="Helical" evidence="6">
    <location>
        <begin position="326"/>
        <end position="356"/>
    </location>
</feature>
<feature type="transmembrane region" description="Helical" evidence="6">
    <location>
        <begin position="161"/>
        <end position="182"/>
    </location>
</feature>
<feature type="transmembrane region" description="Helical" evidence="6">
    <location>
        <begin position="269"/>
        <end position="288"/>
    </location>
</feature>
<feature type="domain" description="Major facilitator superfamily (MFS) profile" evidence="7">
    <location>
        <begin position="1"/>
        <end position="389"/>
    </location>
</feature>
<feature type="transmembrane region" description="Helical" evidence="6">
    <location>
        <begin position="294"/>
        <end position="314"/>
    </location>
</feature>
<dbReference type="EMBL" id="AP025564">
    <property type="protein sequence ID" value="BDE96112.1"/>
    <property type="molecule type" value="Genomic_DNA"/>
</dbReference>
<dbReference type="InterPro" id="IPR050189">
    <property type="entry name" value="MFS_Efflux_Transporters"/>
</dbReference>
<comment type="subcellular location">
    <subcellularLocation>
        <location evidence="1">Cell membrane</location>
        <topology evidence="1">Multi-pass membrane protein</topology>
    </subcellularLocation>
</comment>
<feature type="transmembrane region" description="Helical" evidence="6">
    <location>
        <begin position="242"/>
        <end position="262"/>
    </location>
</feature>
<evidence type="ECO:0000256" key="6">
    <source>
        <dbReference type="SAM" id="Phobius"/>
    </source>
</evidence>
<dbReference type="InterPro" id="IPR011701">
    <property type="entry name" value="MFS"/>
</dbReference>
<sequence>MNPYVLAIPVLAIGLQDSASACISPAIASICATYPEIPVSIVQLLVTLPSIACCIVSILYGWLSVRVNPRTLVIGGLVLFVVGGMAPMFLTSFEAILACRVVLGMGAGLTLPACDSIIPRLYKGRLRENMMGWNMTVGAIGCTVMIFIGGQFAVQDWHLSFLGYGVGLISLALVLLLLPRIPMVKDDKGGKPTLSVVMSGIKWLAWAEIAVYFIGNMFATLVTSNLSLYVEGTGIGTAADTGLALSIQMIGAAFGAFFYGWLKQRLRYFVIPASWLLMAAGFFAVSHAGSLLGVYAGMVVAGMGVGIVWPAYCIRITELCKPASQAMAIAAAGALQGFGNFFNPIVGAWCVALLGIGYGADLIVVSAVALTAIGVLVLAASIALRRRVRVGG</sequence>
<proteinExistence type="predicted"/>
<feature type="transmembrane region" description="Helical" evidence="6">
    <location>
        <begin position="95"/>
        <end position="118"/>
    </location>
</feature>
<dbReference type="PANTHER" id="PTHR43124">
    <property type="entry name" value="PURINE EFFLUX PUMP PBUE"/>
    <property type="match status" value="1"/>
</dbReference>
<evidence type="ECO:0000256" key="2">
    <source>
        <dbReference type="ARBA" id="ARBA00022475"/>
    </source>
</evidence>
<evidence type="ECO:0000313" key="8">
    <source>
        <dbReference type="EMBL" id="BDE96112.1"/>
    </source>
</evidence>
<dbReference type="Gene3D" id="1.20.1250.20">
    <property type="entry name" value="MFS general substrate transporter like domains"/>
    <property type="match status" value="1"/>
</dbReference>
<protein>
    <recommendedName>
        <fullName evidence="7">Major facilitator superfamily (MFS) profile domain-containing protein</fullName>
    </recommendedName>
</protein>
<name>A0ABM7WIK4_9ACTN</name>
<dbReference type="PROSITE" id="PS50850">
    <property type="entry name" value="MFS"/>
    <property type="match status" value="1"/>
</dbReference>
<keyword evidence="4 6" id="KW-1133">Transmembrane helix</keyword>
<organism evidence="8 9">
    <name type="scientific">Raoultibacter timonensis</name>
    <dbReference type="NCBI Taxonomy" id="1907662"/>
    <lineage>
        <taxon>Bacteria</taxon>
        <taxon>Bacillati</taxon>
        <taxon>Actinomycetota</taxon>
        <taxon>Coriobacteriia</taxon>
        <taxon>Eggerthellales</taxon>
        <taxon>Eggerthellaceae</taxon>
        <taxon>Raoultibacter</taxon>
    </lineage>
</organism>
<keyword evidence="3 6" id="KW-0812">Transmembrane</keyword>
<feature type="transmembrane region" description="Helical" evidence="6">
    <location>
        <begin position="130"/>
        <end position="149"/>
    </location>
</feature>
<dbReference type="SUPFAM" id="SSF103473">
    <property type="entry name" value="MFS general substrate transporter"/>
    <property type="match status" value="1"/>
</dbReference>
<reference evidence="8 9" key="1">
    <citation type="submission" date="2022-01" db="EMBL/GenBank/DDBJ databases">
        <title>Novel bile acid biosynthetic pathways are enriched in the microbiome of centenarians.</title>
        <authorList>
            <person name="Sato Y."/>
            <person name="Atarashi K."/>
            <person name="Plichta R.D."/>
            <person name="Arai Y."/>
            <person name="Sasajima S."/>
            <person name="Kearney M.S."/>
            <person name="Suda W."/>
            <person name="Takeshita K."/>
            <person name="Sasaki T."/>
            <person name="Okamoto S."/>
            <person name="Skelly N.A."/>
            <person name="Okamura Y."/>
            <person name="Vlamakis H."/>
            <person name="Li Y."/>
            <person name="Tanoue T."/>
            <person name="Takei H."/>
            <person name="Nittono H."/>
            <person name="Narushima S."/>
            <person name="Irie J."/>
            <person name="Itoh H."/>
            <person name="Moriya K."/>
            <person name="Sugiura Y."/>
            <person name="Suematsu M."/>
            <person name="Moritoki N."/>
            <person name="Shibata S."/>
            <person name="Littman R.D."/>
            <person name="Fischbach A.M."/>
            <person name="Uwamino Y."/>
            <person name="Inoue T."/>
            <person name="Honda A."/>
            <person name="Hattori M."/>
            <person name="Murai T."/>
            <person name="Xavier J.R."/>
            <person name="Hirose N."/>
            <person name="Honda K."/>
        </authorList>
    </citation>
    <scope>NUCLEOTIDE SEQUENCE [LARGE SCALE GENOMIC DNA]</scope>
    <source>
        <strain evidence="8 9">CE91-St30</strain>
    </source>
</reference>
<feature type="transmembrane region" description="Helical" evidence="6">
    <location>
        <begin position="362"/>
        <end position="384"/>
    </location>
</feature>
<dbReference type="PANTHER" id="PTHR43124:SF3">
    <property type="entry name" value="CHLORAMPHENICOL EFFLUX PUMP RV0191"/>
    <property type="match status" value="1"/>
</dbReference>
<dbReference type="InterPro" id="IPR036259">
    <property type="entry name" value="MFS_trans_sf"/>
</dbReference>
<dbReference type="InterPro" id="IPR020846">
    <property type="entry name" value="MFS_dom"/>
</dbReference>
<feature type="transmembrane region" description="Helical" evidence="6">
    <location>
        <begin position="44"/>
        <end position="65"/>
    </location>
</feature>
<keyword evidence="5 6" id="KW-0472">Membrane</keyword>
<dbReference type="RefSeq" id="WP_244412390.1">
    <property type="nucleotide sequence ID" value="NZ_AP025564.1"/>
</dbReference>
<dbReference type="Pfam" id="PF07690">
    <property type="entry name" value="MFS_1"/>
    <property type="match status" value="1"/>
</dbReference>
<feature type="transmembrane region" description="Helical" evidence="6">
    <location>
        <begin position="203"/>
        <end position="222"/>
    </location>
</feature>
<keyword evidence="2" id="KW-1003">Cell membrane</keyword>